<dbReference type="InterPro" id="IPR041679">
    <property type="entry name" value="DNA2/NAM7-like_C"/>
</dbReference>
<dbReference type="SUPFAM" id="SSF52540">
    <property type="entry name" value="P-loop containing nucleoside triphosphate hydrolases"/>
    <property type="match status" value="1"/>
</dbReference>
<keyword evidence="3" id="KW-0347">Helicase</keyword>
<dbReference type="InterPro" id="IPR047187">
    <property type="entry name" value="SF1_C_Upf1"/>
</dbReference>
<keyword evidence="7" id="KW-1185">Reference proteome</keyword>
<accession>A0A6L6Q8R5</accession>
<keyword evidence="2" id="KW-0378">Hydrolase</keyword>
<reference evidence="6 7" key="1">
    <citation type="submission" date="2019-11" db="EMBL/GenBank/DDBJ databases">
        <title>Type strains purchased from KCTC, JCM and DSMZ.</title>
        <authorList>
            <person name="Lu H."/>
        </authorList>
    </citation>
    <scope>NUCLEOTIDE SEQUENCE [LARGE SCALE GENOMIC DNA]</scope>
    <source>
        <strain evidence="6 7">KCTC 42409</strain>
    </source>
</reference>
<comment type="caution">
    <text evidence="6">The sequence shown here is derived from an EMBL/GenBank/DDBJ whole genome shotgun (WGS) entry which is preliminary data.</text>
</comment>
<dbReference type="InterPro" id="IPR050534">
    <property type="entry name" value="Coronavir_polyprotein_1ab"/>
</dbReference>
<dbReference type="EMBL" id="WNLA01000026">
    <property type="protein sequence ID" value="MTW05568.1"/>
    <property type="molecule type" value="Genomic_DNA"/>
</dbReference>
<dbReference type="Pfam" id="PF13604">
    <property type="entry name" value="AAA_30"/>
    <property type="match status" value="1"/>
</dbReference>
<name>A0A6L6Q8R5_9BURK</name>
<feature type="domain" description="DNA2/NAM7 helicase-like C-terminal" evidence="5">
    <location>
        <begin position="407"/>
        <end position="600"/>
    </location>
</feature>
<proteinExistence type="predicted"/>
<dbReference type="GO" id="GO:0005524">
    <property type="term" value="F:ATP binding"/>
    <property type="evidence" value="ECO:0007669"/>
    <property type="project" value="UniProtKB-KW"/>
</dbReference>
<gene>
    <name evidence="6" type="ORF">GM668_26160</name>
</gene>
<dbReference type="Proteomes" id="UP000484015">
    <property type="component" value="Unassembled WGS sequence"/>
</dbReference>
<evidence type="ECO:0000256" key="2">
    <source>
        <dbReference type="ARBA" id="ARBA00022801"/>
    </source>
</evidence>
<keyword evidence="1" id="KW-0547">Nucleotide-binding</keyword>
<dbReference type="Gene3D" id="3.40.50.300">
    <property type="entry name" value="P-loop containing nucleotide triphosphate hydrolases"/>
    <property type="match status" value="2"/>
</dbReference>
<dbReference type="GO" id="GO:0043139">
    <property type="term" value="F:5'-3' DNA helicase activity"/>
    <property type="evidence" value="ECO:0007669"/>
    <property type="project" value="TreeGrafter"/>
</dbReference>
<dbReference type="CDD" id="cd18808">
    <property type="entry name" value="SF1_C_Upf1"/>
    <property type="match status" value="1"/>
</dbReference>
<keyword evidence="4" id="KW-0067">ATP-binding</keyword>
<sequence>MQSPAQYRTSRRNRQSQWNGIVRTSVVLQFSREGPWLGRWASRATGKMPPMSTQLPLLTPTDKLLSGLMALIQDEHGVAVQRLLDVWQRPLEEKITKGWTQRFTHLERGEEPGTLWAYPDASESRFREGDFLFLHQGNWQDALCRQLTFEFEDDERWLLRGHRAGAALNAYQGGLCYAEADLKDLTKFYKIAFDEIEAGYVGREVVMPLLLNQLRIEFDERDMADAGRVARAEGCNDKQAEAVSWAHGARHVACIQGPPGTGKTRVLALIARLAVERGERILMTSHTHTAINHALNKIHEQGVPVVKVGVPTQRRGLSAQIRNVDSLDGWNERPTNGYVVGATPFATCTARLQNYAFDTIIFDEASQVTVPLALMAMRKGKRFIFIGDQKQLPPVLQSRSVLDKHAYSVFARLTSPKAEHLVMLEETYRMNRWLTAWPSNTFYGGALRAAGGNRERRLQLGAVPPRFAQVLDGAYPAVFIGTPDRTARMKNWEEARLVAEICAAAAEGGLALSDIGIVTPYRAQGRAIRNCLAQRFGHAAARQVVADTVERMQGQEREMIILSLATGDEVFLGAVAEFFFQPERLNVSVTRAMTKLIVIGPDVPEASGHESPALRTWVHWYREMTAQCHRVDV</sequence>
<dbReference type="GO" id="GO:0016787">
    <property type="term" value="F:hydrolase activity"/>
    <property type="evidence" value="ECO:0007669"/>
    <property type="project" value="UniProtKB-KW"/>
</dbReference>
<dbReference type="PANTHER" id="PTHR43788">
    <property type="entry name" value="DNA2/NAM7 HELICASE FAMILY MEMBER"/>
    <property type="match status" value="1"/>
</dbReference>
<dbReference type="PANTHER" id="PTHR43788:SF8">
    <property type="entry name" value="DNA-BINDING PROTEIN SMUBP-2"/>
    <property type="match status" value="1"/>
</dbReference>
<evidence type="ECO:0000256" key="4">
    <source>
        <dbReference type="ARBA" id="ARBA00022840"/>
    </source>
</evidence>
<organism evidence="6 7">
    <name type="scientific">Pseudoduganella ginsengisoli</name>
    <dbReference type="NCBI Taxonomy" id="1462440"/>
    <lineage>
        <taxon>Bacteria</taxon>
        <taxon>Pseudomonadati</taxon>
        <taxon>Pseudomonadota</taxon>
        <taxon>Betaproteobacteria</taxon>
        <taxon>Burkholderiales</taxon>
        <taxon>Oxalobacteraceae</taxon>
        <taxon>Telluria group</taxon>
        <taxon>Pseudoduganella</taxon>
    </lineage>
</organism>
<dbReference type="OrthoDB" id="9757917at2"/>
<protein>
    <submittedName>
        <fullName evidence="6">AAA family ATPase</fullName>
    </submittedName>
</protein>
<evidence type="ECO:0000256" key="3">
    <source>
        <dbReference type="ARBA" id="ARBA00022806"/>
    </source>
</evidence>
<dbReference type="Pfam" id="PF13087">
    <property type="entry name" value="AAA_12"/>
    <property type="match status" value="1"/>
</dbReference>
<evidence type="ECO:0000259" key="5">
    <source>
        <dbReference type="Pfam" id="PF13087"/>
    </source>
</evidence>
<evidence type="ECO:0000313" key="6">
    <source>
        <dbReference type="EMBL" id="MTW05568.1"/>
    </source>
</evidence>
<evidence type="ECO:0000313" key="7">
    <source>
        <dbReference type="Proteomes" id="UP000484015"/>
    </source>
</evidence>
<dbReference type="AlphaFoldDB" id="A0A6L6Q8R5"/>
<dbReference type="InterPro" id="IPR027417">
    <property type="entry name" value="P-loop_NTPase"/>
</dbReference>
<evidence type="ECO:0000256" key="1">
    <source>
        <dbReference type="ARBA" id="ARBA00022741"/>
    </source>
</evidence>